<sequence length="243" mass="25335">MVADFNDPDVGPGVPYVFKDEDENQASDPKGIVESSSNKDEVVVSTTTPTPILSSTTATPAQTFSVPTKGNKGHLASNSVFPSTATAITTHFQKASQHQQQNFQSQFISSSQNQNRVQVNRNSLSSTASSTFSSSPSPFKQSSFGSTSFQASTSPSFNQIPNSSTKFTGRFGGAPGILGEQVTPGFGVRPSAFSKPTTTPATLAPAASNVVERRVTSGSGRYTGGFGGPPGILVPFDNVKKSA</sequence>
<evidence type="ECO:0000313" key="3">
    <source>
        <dbReference type="Proteomes" id="UP000015102"/>
    </source>
</evidence>
<dbReference type="AlphaFoldDB" id="T1GQU7"/>
<dbReference type="HOGENOM" id="CLU_1143687_0_0_1"/>
<protein>
    <submittedName>
        <fullName evidence="2">Uncharacterized protein</fullName>
    </submittedName>
</protein>
<evidence type="ECO:0000256" key="1">
    <source>
        <dbReference type="SAM" id="MobiDB-lite"/>
    </source>
</evidence>
<name>T1GQU7_MEGSC</name>
<feature type="region of interest" description="Disordered" evidence="1">
    <location>
        <begin position="92"/>
        <end position="137"/>
    </location>
</feature>
<proteinExistence type="predicted"/>
<feature type="compositionally biased region" description="Low complexity" evidence="1">
    <location>
        <begin position="43"/>
        <end position="60"/>
    </location>
</feature>
<organism evidence="2 3">
    <name type="scientific">Megaselia scalaris</name>
    <name type="common">Humpbacked fly</name>
    <name type="synonym">Phora scalaris</name>
    <dbReference type="NCBI Taxonomy" id="36166"/>
    <lineage>
        <taxon>Eukaryota</taxon>
        <taxon>Metazoa</taxon>
        <taxon>Ecdysozoa</taxon>
        <taxon>Arthropoda</taxon>
        <taxon>Hexapoda</taxon>
        <taxon>Insecta</taxon>
        <taxon>Pterygota</taxon>
        <taxon>Neoptera</taxon>
        <taxon>Endopterygota</taxon>
        <taxon>Diptera</taxon>
        <taxon>Brachycera</taxon>
        <taxon>Muscomorpha</taxon>
        <taxon>Platypezoidea</taxon>
        <taxon>Phoridae</taxon>
        <taxon>Megaseliini</taxon>
        <taxon>Megaselia</taxon>
    </lineage>
</organism>
<reference evidence="2" key="2">
    <citation type="submission" date="2015-06" db="UniProtKB">
        <authorList>
            <consortium name="EnsemblMetazoa"/>
        </authorList>
    </citation>
    <scope>IDENTIFICATION</scope>
</reference>
<dbReference type="EMBL" id="CAQQ02098566">
    <property type="status" value="NOT_ANNOTATED_CDS"/>
    <property type="molecule type" value="Genomic_DNA"/>
</dbReference>
<reference evidence="3" key="1">
    <citation type="submission" date="2013-02" db="EMBL/GenBank/DDBJ databases">
        <authorList>
            <person name="Hughes D."/>
        </authorList>
    </citation>
    <scope>NUCLEOTIDE SEQUENCE</scope>
    <source>
        <strain>Durham</strain>
        <strain evidence="3">NC isolate 2 -- Noor lab</strain>
    </source>
</reference>
<keyword evidence="3" id="KW-1185">Reference proteome</keyword>
<dbReference type="STRING" id="36166.T1GQU7"/>
<dbReference type="EnsemblMetazoa" id="MESCA006012-RA">
    <property type="protein sequence ID" value="MESCA006012-PA"/>
    <property type="gene ID" value="MESCA006012"/>
</dbReference>
<accession>T1GQU7</accession>
<dbReference type="Proteomes" id="UP000015102">
    <property type="component" value="Unassembled WGS sequence"/>
</dbReference>
<feature type="region of interest" description="Disordered" evidence="1">
    <location>
        <begin position="1"/>
        <end position="78"/>
    </location>
</feature>
<evidence type="ECO:0000313" key="2">
    <source>
        <dbReference type="EnsemblMetazoa" id="MESCA006012-PA"/>
    </source>
</evidence>